<dbReference type="Pfam" id="PF00034">
    <property type="entry name" value="Cytochrom_C"/>
    <property type="match status" value="1"/>
</dbReference>
<dbReference type="InterPro" id="IPR009056">
    <property type="entry name" value="Cyt_c-like_dom"/>
</dbReference>
<reference evidence="6 7" key="1">
    <citation type="submission" date="2015-08" db="EMBL/GenBank/DDBJ databases">
        <title>Comparative genomics of the Campylobacter concisus group.</title>
        <authorList>
            <person name="Yee E."/>
            <person name="Chapman M.H."/>
            <person name="Huynh S."/>
            <person name="Bono J.L."/>
            <person name="On S.L."/>
            <person name="St Leger J."/>
            <person name="Foster G."/>
            <person name="Parker C.T."/>
            <person name="Miller W.G."/>
        </authorList>
    </citation>
    <scope>NUCLEOTIDE SEQUENCE [LARGE SCALE GENOMIC DNA]</scope>
    <source>
        <strain evidence="6 7">RM9337</strain>
    </source>
</reference>
<dbReference type="SUPFAM" id="SSF46626">
    <property type="entry name" value="Cytochrome c"/>
    <property type="match status" value="1"/>
</dbReference>
<keyword evidence="7" id="KW-1185">Reference proteome</keyword>
<dbReference type="EMBL" id="LIWG01000002">
    <property type="protein sequence ID" value="MBE3607635.1"/>
    <property type="molecule type" value="Genomic_DNA"/>
</dbReference>
<keyword evidence="3 4" id="KW-0408">Iron</keyword>
<evidence type="ECO:0000313" key="7">
    <source>
        <dbReference type="Proteomes" id="UP000650616"/>
    </source>
</evidence>
<dbReference type="AlphaFoldDB" id="A0AAW3ZXG5"/>
<evidence type="ECO:0000256" key="1">
    <source>
        <dbReference type="ARBA" id="ARBA00022617"/>
    </source>
</evidence>
<evidence type="ECO:0000256" key="4">
    <source>
        <dbReference type="PROSITE-ProRule" id="PRU00433"/>
    </source>
</evidence>
<keyword evidence="1 4" id="KW-0349">Heme</keyword>
<feature type="domain" description="Cytochrome c" evidence="5">
    <location>
        <begin position="54"/>
        <end position="149"/>
    </location>
</feature>
<dbReference type="GO" id="GO:0020037">
    <property type="term" value="F:heme binding"/>
    <property type="evidence" value="ECO:0007669"/>
    <property type="project" value="InterPro"/>
</dbReference>
<comment type="caution">
    <text evidence="6">The sequence shown here is derived from an EMBL/GenBank/DDBJ whole genome shotgun (WGS) entry which is preliminary data.</text>
</comment>
<gene>
    <name evidence="6" type="ORF">CCAL9337_02675</name>
</gene>
<dbReference type="InterPro" id="IPR036909">
    <property type="entry name" value="Cyt_c-like_dom_sf"/>
</dbReference>
<proteinExistence type="predicted"/>
<dbReference type="PROSITE" id="PS51007">
    <property type="entry name" value="CYTC"/>
    <property type="match status" value="1"/>
</dbReference>
<evidence type="ECO:0000256" key="3">
    <source>
        <dbReference type="ARBA" id="ARBA00023004"/>
    </source>
</evidence>
<name>A0AAW3ZXG5_9BACT</name>
<evidence type="ECO:0000259" key="5">
    <source>
        <dbReference type="PROSITE" id="PS51007"/>
    </source>
</evidence>
<sequence>MGKKIAIIIGVLIIALMVFMMSSNTPASKQSEVKLEPKETIAPKAEVKTDINLQDDEELKKIKELKNMVANQPTTGTSKRYLTTCAPCHGANGKGVMAPDISGKSKDEILSRLKEYKEDKIQNSLMKGLLTNVSDTDLELLADEISNFKSGNEK</sequence>
<keyword evidence="2 4" id="KW-0479">Metal-binding</keyword>
<dbReference type="Proteomes" id="UP000650616">
    <property type="component" value="Unassembled WGS sequence"/>
</dbReference>
<dbReference type="GO" id="GO:0009055">
    <property type="term" value="F:electron transfer activity"/>
    <property type="evidence" value="ECO:0007669"/>
    <property type="project" value="InterPro"/>
</dbReference>
<protein>
    <submittedName>
        <fullName evidence="6">C-type cytochrome</fullName>
    </submittedName>
</protein>
<accession>A0AAW3ZXG5</accession>
<evidence type="ECO:0000313" key="6">
    <source>
        <dbReference type="EMBL" id="MBE3607635.1"/>
    </source>
</evidence>
<dbReference type="GO" id="GO:0046872">
    <property type="term" value="F:metal ion binding"/>
    <property type="evidence" value="ECO:0007669"/>
    <property type="project" value="UniProtKB-KW"/>
</dbReference>
<dbReference type="Gene3D" id="1.10.760.10">
    <property type="entry name" value="Cytochrome c-like domain"/>
    <property type="match status" value="1"/>
</dbReference>
<dbReference type="RefSeq" id="WP_170015617.1">
    <property type="nucleotide sequence ID" value="NZ_CP012545.1"/>
</dbReference>
<organism evidence="6 7">
    <name type="scientific">Campylobacter californiensis</name>
    <dbReference type="NCBI Taxonomy" id="1032243"/>
    <lineage>
        <taxon>Bacteria</taxon>
        <taxon>Pseudomonadati</taxon>
        <taxon>Campylobacterota</taxon>
        <taxon>Epsilonproteobacteria</taxon>
        <taxon>Campylobacterales</taxon>
        <taxon>Campylobacteraceae</taxon>
        <taxon>Campylobacter</taxon>
    </lineage>
</organism>
<evidence type="ECO:0000256" key="2">
    <source>
        <dbReference type="ARBA" id="ARBA00022723"/>
    </source>
</evidence>